<dbReference type="PANTHER" id="PTHR39339:SF1">
    <property type="entry name" value="CHAD DOMAIN-CONTAINING PROTEIN"/>
    <property type="match status" value="1"/>
</dbReference>
<name>A0ABW6PTL0_9NOCA</name>
<dbReference type="RefSeq" id="WP_387702197.1">
    <property type="nucleotide sequence ID" value="NZ_JBIAMX010000016.1"/>
</dbReference>
<dbReference type="SMART" id="SM00880">
    <property type="entry name" value="CHAD"/>
    <property type="match status" value="1"/>
</dbReference>
<keyword evidence="3" id="KW-1185">Reference proteome</keyword>
<protein>
    <submittedName>
        <fullName evidence="2">CHAD domain-containing protein</fullName>
    </submittedName>
</protein>
<dbReference type="Gene3D" id="1.40.20.10">
    <property type="entry name" value="CHAD domain"/>
    <property type="match status" value="1"/>
</dbReference>
<dbReference type="EMBL" id="JBIAMX010000016">
    <property type="protein sequence ID" value="MFF0545765.1"/>
    <property type="molecule type" value="Genomic_DNA"/>
</dbReference>
<gene>
    <name evidence="2" type="ORF">ACFYTF_23285</name>
</gene>
<feature type="domain" description="CHAD" evidence="1">
    <location>
        <begin position="16"/>
        <end position="302"/>
    </location>
</feature>
<proteinExistence type="predicted"/>
<comment type="caution">
    <text evidence="2">The sequence shown here is derived from an EMBL/GenBank/DDBJ whole genome shotgun (WGS) entry which is preliminary data.</text>
</comment>
<dbReference type="PROSITE" id="PS51708">
    <property type="entry name" value="CHAD"/>
    <property type="match status" value="1"/>
</dbReference>
<dbReference type="PANTHER" id="PTHR39339">
    <property type="entry name" value="SLR1444 PROTEIN"/>
    <property type="match status" value="1"/>
</dbReference>
<dbReference type="Proteomes" id="UP001601444">
    <property type="component" value="Unassembled WGS sequence"/>
</dbReference>
<evidence type="ECO:0000313" key="3">
    <source>
        <dbReference type="Proteomes" id="UP001601444"/>
    </source>
</evidence>
<dbReference type="Pfam" id="PF05235">
    <property type="entry name" value="CHAD"/>
    <property type="match status" value="1"/>
</dbReference>
<dbReference type="InterPro" id="IPR007899">
    <property type="entry name" value="CHAD_dom"/>
</dbReference>
<organism evidence="2 3">
    <name type="scientific">Nocardia thailandica</name>
    <dbReference type="NCBI Taxonomy" id="257275"/>
    <lineage>
        <taxon>Bacteria</taxon>
        <taxon>Bacillati</taxon>
        <taxon>Actinomycetota</taxon>
        <taxon>Actinomycetes</taxon>
        <taxon>Mycobacteriales</taxon>
        <taxon>Nocardiaceae</taxon>
        <taxon>Nocardia</taxon>
    </lineage>
</organism>
<dbReference type="InterPro" id="IPR038186">
    <property type="entry name" value="CHAD_dom_sf"/>
</dbReference>
<reference evidence="2 3" key="1">
    <citation type="submission" date="2024-10" db="EMBL/GenBank/DDBJ databases">
        <title>The Natural Products Discovery Center: Release of the First 8490 Sequenced Strains for Exploring Actinobacteria Biosynthetic Diversity.</title>
        <authorList>
            <person name="Kalkreuter E."/>
            <person name="Kautsar S.A."/>
            <person name="Yang D."/>
            <person name="Bader C.D."/>
            <person name="Teijaro C.N."/>
            <person name="Fluegel L."/>
            <person name="Davis C.M."/>
            <person name="Simpson J.R."/>
            <person name="Lauterbach L."/>
            <person name="Steele A.D."/>
            <person name="Gui C."/>
            <person name="Meng S."/>
            <person name="Li G."/>
            <person name="Viehrig K."/>
            <person name="Ye F."/>
            <person name="Su P."/>
            <person name="Kiefer A.F."/>
            <person name="Nichols A."/>
            <person name="Cepeda A.J."/>
            <person name="Yan W."/>
            <person name="Fan B."/>
            <person name="Jiang Y."/>
            <person name="Adhikari A."/>
            <person name="Zheng C.-J."/>
            <person name="Schuster L."/>
            <person name="Cowan T.M."/>
            <person name="Smanski M.J."/>
            <person name="Chevrette M.G."/>
            <person name="De Carvalho L.P.S."/>
            <person name="Shen B."/>
        </authorList>
    </citation>
    <scope>NUCLEOTIDE SEQUENCE [LARGE SCALE GENOMIC DNA]</scope>
    <source>
        <strain evidence="2 3">NPDC004045</strain>
    </source>
</reference>
<sequence length="315" mass="34755">MSADTDTADRLTVATPPPSHLLLADYLDAQRAVLLAAPITADLADPATVHEPVVAARRARSALSAHRPVVRKQSEVRRLIEELRWFGISLGAAAELREQSARLHAEVDGLRPRYLRGPVRERLDTYFAARVQPAWAAATELLAAPRYHTMLEDLTAEEGLLRAGVVPGLDGVDQARVLGELLERVRRRMRAVQTGRDEDGIDAATHALRKAVRRTRFYLESVHDLAPTRSTAAVDGLRALQDLLGEHQDAAVAKHHLIQLTREAESAGESTFTYGLLLQREIDRAARCAQALPATYWQSLRAVRVMADVHDVHDG</sequence>
<evidence type="ECO:0000313" key="2">
    <source>
        <dbReference type="EMBL" id="MFF0545765.1"/>
    </source>
</evidence>
<evidence type="ECO:0000259" key="1">
    <source>
        <dbReference type="PROSITE" id="PS51708"/>
    </source>
</evidence>
<accession>A0ABW6PTL0</accession>